<feature type="domain" description="Peptidase M16 C-terminal" evidence="3">
    <location>
        <begin position="244"/>
        <end position="382"/>
    </location>
</feature>
<dbReference type="GO" id="GO:0046872">
    <property type="term" value="F:metal ion binding"/>
    <property type="evidence" value="ECO:0007669"/>
    <property type="project" value="InterPro"/>
</dbReference>
<dbReference type="AlphaFoldDB" id="A0A2M7IBL3"/>
<protein>
    <recommendedName>
        <fullName evidence="6">Insulinase family protein</fullName>
    </recommendedName>
</protein>
<dbReference type="InterPro" id="IPR011765">
    <property type="entry name" value="Pept_M16_N"/>
</dbReference>
<dbReference type="Gene3D" id="3.30.830.10">
    <property type="entry name" value="Metalloenzyme, LuxS/M16 peptidase-like"/>
    <property type="match status" value="2"/>
</dbReference>
<dbReference type="PANTHER" id="PTHR11851:SF49">
    <property type="entry name" value="MITOCHONDRIAL-PROCESSING PEPTIDASE SUBUNIT ALPHA"/>
    <property type="match status" value="1"/>
</dbReference>
<evidence type="ECO:0000259" key="2">
    <source>
        <dbReference type="Pfam" id="PF00675"/>
    </source>
</evidence>
<accession>A0A2M7IBL3</accession>
<evidence type="ECO:0000259" key="3">
    <source>
        <dbReference type="Pfam" id="PF05193"/>
    </source>
</evidence>
<dbReference type="Proteomes" id="UP000230822">
    <property type="component" value="Unassembled WGS sequence"/>
</dbReference>
<dbReference type="PANTHER" id="PTHR11851">
    <property type="entry name" value="METALLOPROTEASE"/>
    <property type="match status" value="1"/>
</dbReference>
<organism evidence="4 5">
    <name type="scientific">Candidatus Roizmanbacteria bacterium CG_4_8_14_3_um_filter_34_9</name>
    <dbReference type="NCBI Taxonomy" id="1974832"/>
    <lineage>
        <taxon>Bacteria</taxon>
        <taxon>Candidatus Roizmaniibacteriota</taxon>
    </lineage>
</organism>
<comment type="similarity">
    <text evidence="1">Belongs to the peptidase M16 family.</text>
</comment>
<dbReference type="Pfam" id="PF00675">
    <property type="entry name" value="Peptidase_M16"/>
    <property type="match status" value="1"/>
</dbReference>
<dbReference type="InterPro" id="IPR050361">
    <property type="entry name" value="MPP/UQCRC_Complex"/>
</dbReference>
<dbReference type="InterPro" id="IPR007863">
    <property type="entry name" value="Peptidase_M16_C"/>
</dbReference>
<evidence type="ECO:0000313" key="5">
    <source>
        <dbReference type="Proteomes" id="UP000230822"/>
    </source>
</evidence>
<feature type="non-terminal residue" evidence="4">
    <location>
        <position position="382"/>
    </location>
</feature>
<name>A0A2M7IBL3_9BACT</name>
<comment type="caution">
    <text evidence="4">The sequence shown here is derived from an EMBL/GenBank/DDBJ whole genome shotgun (WGS) entry which is preliminary data.</text>
</comment>
<dbReference type="Pfam" id="PF05193">
    <property type="entry name" value="Peptidase_M16_C"/>
    <property type="match status" value="1"/>
</dbReference>
<evidence type="ECO:0000313" key="4">
    <source>
        <dbReference type="EMBL" id="PIW73038.1"/>
    </source>
</evidence>
<dbReference type="SUPFAM" id="SSF63411">
    <property type="entry name" value="LuxS/MPP-like metallohydrolase"/>
    <property type="match status" value="2"/>
</dbReference>
<evidence type="ECO:0000256" key="1">
    <source>
        <dbReference type="ARBA" id="ARBA00007261"/>
    </source>
</evidence>
<reference evidence="5" key="1">
    <citation type="submission" date="2017-09" db="EMBL/GenBank/DDBJ databases">
        <title>Depth-based differentiation of microbial function through sediment-hosted aquifers and enrichment of novel symbionts in the deep terrestrial subsurface.</title>
        <authorList>
            <person name="Probst A.J."/>
            <person name="Ladd B."/>
            <person name="Jarett J.K."/>
            <person name="Geller-Mcgrath D.E."/>
            <person name="Sieber C.M.K."/>
            <person name="Emerson J.B."/>
            <person name="Anantharaman K."/>
            <person name="Thomas B.C."/>
            <person name="Malmstrom R."/>
            <person name="Stieglmeier M."/>
            <person name="Klingl A."/>
            <person name="Woyke T."/>
            <person name="Ryan C.M."/>
            <person name="Banfield J.F."/>
        </authorList>
    </citation>
    <scope>NUCLEOTIDE SEQUENCE [LARGE SCALE GENOMIC DNA]</scope>
</reference>
<dbReference type="EMBL" id="PFGU01000099">
    <property type="protein sequence ID" value="PIW73038.1"/>
    <property type="molecule type" value="Genomic_DNA"/>
</dbReference>
<proteinExistence type="inferred from homology"/>
<feature type="domain" description="Peptidase M16 N-terminal" evidence="2">
    <location>
        <begin position="14"/>
        <end position="161"/>
    </location>
</feature>
<dbReference type="InterPro" id="IPR011249">
    <property type="entry name" value="Metalloenz_LuxS/M16"/>
</dbReference>
<gene>
    <name evidence="4" type="ORF">CO005_03690</name>
</gene>
<evidence type="ECO:0008006" key="6">
    <source>
        <dbReference type="Google" id="ProtNLM"/>
    </source>
</evidence>
<sequence length="382" mass="43433">MKPQEFTLKNGLRVIFVDTKTFPTLTTLLLVGAGSRYENEKNNGIAHFFEHMAFKGSQKYPNSFVISSTVEGFGGVFNAFTSKDHTGYWIKATTEHFETMIDVIADMIQTPRLLPEEIEREKGVIKEEINMYEDTPQRKVGEIFENLVYPDHPLGFDIAGTKEIVQSFNRLTFIDYINSLYHPNNAVLVVAGGLSEKSEIRNPCLAGRQAKSETNLKRFENLNLKNSKIVSNFDIRGSSLSYYLNIIEEKFGNWKSGNKLSFIKIKESQTKPQILIKYKKTEQAHFVLGYRSFGFNDERKYILNLLATILGGGMSSRLFIQVRERRGLCYYISSGSESYDDCGSFITQAGVTNNLEKVKLAVRTVLEEHEKIKSGDIKSEEL</sequence>